<dbReference type="GO" id="GO:0003676">
    <property type="term" value="F:nucleic acid binding"/>
    <property type="evidence" value="ECO:0007669"/>
    <property type="project" value="InterPro"/>
</dbReference>
<dbReference type="Gene3D" id="3.10.310.30">
    <property type="match status" value="1"/>
</dbReference>
<dbReference type="Proteomes" id="UP000176444">
    <property type="component" value="Unassembled WGS sequence"/>
</dbReference>
<protein>
    <recommendedName>
        <fullName evidence="5">DDH domain-containing protein</fullName>
    </recommendedName>
</protein>
<dbReference type="EMBL" id="MEUX01000013">
    <property type="protein sequence ID" value="OGC47495.1"/>
    <property type="molecule type" value="Genomic_DNA"/>
</dbReference>
<reference evidence="3 4" key="1">
    <citation type="journal article" date="2016" name="Nat. Commun.">
        <title>Thousands of microbial genomes shed light on interconnected biogeochemical processes in an aquifer system.</title>
        <authorList>
            <person name="Anantharaman K."/>
            <person name="Brown C.T."/>
            <person name="Hug L.A."/>
            <person name="Sharon I."/>
            <person name="Castelle C.J."/>
            <person name="Probst A.J."/>
            <person name="Thomas B.C."/>
            <person name="Singh A."/>
            <person name="Wilkins M.J."/>
            <person name="Karaoz U."/>
            <person name="Brodie E.L."/>
            <person name="Williams K.H."/>
            <person name="Hubbard S.S."/>
            <person name="Banfield J.F."/>
        </authorList>
    </citation>
    <scope>NUCLEOTIDE SEQUENCE [LARGE SCALE GENOMIC DNA]</scope>
</reference>
<feature type="domain" description="DHHA1" evidence="2">
    <location>
        <begin position="272"/>
        <end position="340"/>
    </location>
</feature>
<organism evidence="3 4">
    <name type="scientific">candidate division WWE3 bacterium RIFCSPHIGHO2_01_FULL_35_17</name>
    <dbReference type="NCBI Taxonomy" id="1802614"/>
    <lineage>
        <taxon>Bacteria</taxon>
        <taxon>Katanobacteria</taxon>
    </lineage>
</organism>
<dbReference type="SUPFAM" id="SSF64182">
    <property type="entry name" value="DHH phosphoesterases"/>
    <property type="match status" value="1"/>
</dbReference>
<dbReference type="AlphaFoldDB" id="A0A1F4URA7"/>
<dbReference type="InterPro" id="IPR003156">
    <property type="entry name" value="DHHA1_dom"/>
</dbReference>
<feature type="domain" description="DDH" evidence="1">
    <location>
        <begin position="18"/>
        <end position="172"/>
    </location>
</feature>
<sequence length="350" mass="40260">MYNIHMTKFDEYIEGSKKILLITSQPVDPDCISSGLVMKKYLEHLGLNVTFRFPKELTQEEVDRNSYMPLFNEFIHSDTRTLLTEGDFDTLILLDGINWVQFYDYKNKELPEPVLDKGKKIIQIDHHLGNPEDLATNQIKNNKASSTIEIILSEVVPNDFLNKDLATLTYIGLMGDTGNFRWNFNPTTLRQAAMLLDKGVNPTEAIEHMFFMKKKEYMDMVKYVLENMEYDDELKTVFLFLPQAKLQADGIGEHRYRLIKEAFINEISFSIKGYTIGIFMAEETTKGKIKISARGSNLNNKLSLPGFFKALGGNGGGHFHASGMEIDCDFEEFKSKMKHVLLEKFREIKF</sequence>
<name>A0A1F4URA7_UNCKA</name>
<evidence type="ECO:0000313" key="3">
    <source>
        <dbReference type="EMBL" id="OGC47495.1"/>
    </source>
</evidence>
<dbReference type="PANTHER" id="PTHR47618:SF1">
    <property type="entry name" value="BIFUNCTIONAL OLIGORIBONUCLEASE AND PAP PHOSPHATASE NRNA"/>
    <property type="match status" value="1"/>
</dbReference>
<dbReference type="Pfam" id="PF02272">
    <property type="entry name" value="DHHA1"/>
    <property type="match status" value="1"/>
</dbReference>
<evidence type="ECO:0008006" key="5">
    <source>
        <dbReference type="Google" id="ProtNLM"/>
    </source>
</evidence>
<evidence type="ECO:0000313" key="4">
    <source>
        <dbReference type="Proteomes" id="UP000176444"/>
    </source>
</evidence>
<proteinExistence type="predicted"/>
<gene>
    <name evidence="3" type="ORF">A2713_00185</name>
</gene>
<dbReference type="PANTHER" id="PTHR47618">
    <property type="entry name" value="BIFUNCTIONAL OLIGORIBONUCLEASE AND PAP PHOSPHATASE NRNA"/>
    <property type="match status" value="1"/>
</dbReference>
<dbReference type="InterPro" id="IPR051319">
    <property type="entry name" value="Oligoribo/pAp-PDE_c-di-AMP_PDE"/>
</dbReference>
<evidence type="ECO:0000259" key="2">
    <source>
        <dbReference type="Pfam" id="PF02272"/>
    </source>
</evidence>
<comment type="caution">
    <text evidence="3">The sequence shown here is derived from an EMBL/GenBank/DDBJ whole genome shotgun (WGS) entry which is preliminary data.</text>
</comment>
<accession>A0A1F4URA7</accession>
<evidence type="ECO:0000259" key="1">
    <source>
        <dbReference type="Pfam" id="PF01368"/>
    </source>
</evidence>
<dbReference type="Pfam" id="PF01368">
    <property type="entry name" value="DHH"/>
    <property type="match status" value="1"/>
</dbReference>
<dbReference type="Gene3D" id="3.90.1640.10">
    <property type="entry name" value="inorganic pyrophosphatase (n-terminal core)"/>
    <property type="match status" value="1"/>
</dbReference>
<dbReference type="InterPro" id="IPR001667">
    <property type="entry name" value="DDH_dom"/>
</dbReference>
<dbReference type="InterPro" id="IPR038763">
    <property type="entry name" value="DHH_sf"/>
</dbReference>